<proteinExistence type="predicted"/>
<evidence type="ECO:0000313" key="1">
    <source>
        <dbReference type="EMBL" id="KAJ0028154.1"/>
    </source>
</evidence>
<gene>
    <name evidence="1" type="ORF">Pint_35288</name>
</gene>
<evidence type="ECO:0000313" key="2">
    <source>
        <dbReference type="Proteomes" id="UP001163603"/>
    </source>
</evidence>
<comment type="caution">
    <text evidence="1">The sequence shown here is derived from an EMBL/GenBank/DDBJ whole genome shotgun (WGS) entry which is preliminary data.</text>
</comment>
<dbReference type="Proteomes" id="UP001163603">
    <property type="component" value="Chromosome 9"/>
</dbReference>
<sequence>MSLTPGRSHYNAPGNFMYDPGIRPYYFDTWDDSSRFHNFHSEANITVPHNAFSRSMVSGTASTEWTDTPDAYIFKIHLPGLSRNDVKLEIEDGRVLCISGEKIEKQARWNYTENMKFLTRVELPHKAKLDKNKIRAHMEKEELTVTIPKKDMKNHHYSIAIPITGPRGSEKLF</sequence>
<reference evidence="2" key="1">
    <citation type="journal article" date="2023" name="G3 (Bethesda)">
        <title>Genome assembly and association tests identify interacting loci associated with vigor, precocity, and sex in interspecific pistachio rootstocks.</title>
        <authorList>
            <person name="Palmer W."/>
            <person name="Jacygrad E."/>
            <person name="Sagayaradj S."/>
            <person name="Cavanaugh K."/>
            <person name="Han R."/>
            <person name="Bertier L."/>
            <person name="Beede B."/>
            <person name="Kafkas S."/>
            <person name="Golino D."/>
            <person name="Preece J."/>
            <person name="Michelmore R."/>
        </authorList>
    </citation>
    <scope>NUCLEOTIDE SEQUENCE [LARGE SCALE GENOMIC DNA]</scope>
</reference>
<name>A0ACC0Y3V5_9ROSI</name>
<accession>A0ACC0Y3V5</accession>
<dbReference type="EMBL" id="CM047744">
    <property type="protein sequence ID" value="KAJ0028154.1"/>
    <property type="molecule type" value="Genomic_DNA"/>
</dbReference>
<protein>
    <submittedName>
        <fullName evidence="1">Uncharacterized protein</fullName>
    </submittedName>
</protein>
<keyword evidence="2" id="KW-1185">Reference proteome</keyword>
<organism evidence="1 2">
    <name type="scientific">Pistacia integerrima</name>
    <dbReference type="NCBI Taxonomy" id="434235"/>
    <lineage>
        <taxon>Eukaryota</taxon>
        <taxon>Viridiplantae</taxon>
        <taxon>Streptophyta</taxon>
        <taxon>Embryophyta</taxon>
        <taxon>Tracheophyta</taxon>
        <taxon>Spermatophyta</taxon>
        <taxon>Magnoliopsida</taxon>
        <taxon>eudicotyledons</taxon>
        <taxon>Gunneridae</taxon>
        <taxon>Pentapetalae</taxon>
        <taxon>rosids</taxon>
        <taxon>malvids</taxon>
        <taxon>Sapindales</taxon>
        <taxon>Anacardiaceae</taxon>
        <taxon>Pistacia</taxon>
    </lineage>
</organism>